<dbReference type="Proteomes" id="UP001056978">
    <property type="component" value="Chromosome 11"/>
</dbReference>
<accession>A0ACB9Y896</accession>
<name>A0ACB9Y896_PLABR</name>
<keyword evidence="2" id="KW-1185">Reference proteome</keyword>
<comment type="caution">
    <text evidence="1">The sequence shown here is derived from an EMBL/GenBank/DDBJ whole genome shotgun (WGS) entry which is preliminary data.</text>
</comment>
<evidence type="ECO:0000313" key="2">
    <source>
        <dbReference type="Proteomes" id="UP001056978"/>
    </source>
</evidence>
<sequence length="194" mass="22087">MILNYILHNKNSKKYENKIGKVKKDELSSLKSCIENVSITFILFGSIIIMINLLANIFFIGNSTFSSVYKLYSITSGLWLIIVIAQVLSFLFSSTFFENSTHLFLNNEKKNKANVTAFSCVSILSFYGIFSCMINVFNITNGRMLATTLIESTIMNIKSKIKESLLDEKSKKKKLKQKNKDYILHQDGKFSLST</sequence>
<reference evidence="1" key="1">
    <citation type="submission" date="2022-06" db="EMBL/GenBank/DDBJ databases">
        <title>The First Complete Genome of the Simian Malaria Parasite Plasmodium brasilianum.</title>
        <authorList>
            <person name="Bajic M."/>
            <person name="Ravishankar S."/>
        </authorList>
    </citation>
    <scope>NUCLEOTIDE SEQUENCE</scope>
    <source>
        <strain evidence="1">Bolivian I</strain>
    </source>
</reference>
<organism evidence="1 2">
    <name type="scientific">Plasmodium brasilianum</name>
    <dbReference type="NCBI Taxonomy" id="5824"/>
    <lineage>
        <taxon>Eukaryota</taxon>
        <taxon>Sar</taxon>
        <taxon>Alveolata</taxon>
        <taxon>Apicomplexa</taxon>
        <taxon>Aconoidasida</taxon>
        <taxon>Haemosporida</taxon>
        <taxon>Plasmodiidae</taxon>
        <taxon>Plasmodium</taxon>
        <taxon>Plasmodium (Plasmodium)</taxon>
    </lineage>
</organism>
<gene>
    <name evidence="1" type="ORF">MKS88_003582</name>
</gene>
<protein>
    <submittedName>
        <fullName evidence="1">Uncharacterized protein</fullName>
    </submittedName>
</protein>
<proteinExistence type="predicted"/>
<evidence type="ECO:0000313" key="1">
    <source>
        <dbReference type="EMBL" id="KAI4837113.1"/>
    </source>
</evidence>
<dbReference type="EMBL" id="CM043779">
    <property type="protein sequence ID" value="KAI4837113.1"/>
    <property type="molecule type" value="Genomic_DNA"/>
</dbReference>